<organism evidence="1 2">
    <name type="scientific">Thioclava nitratireducens</name>
    <dbReference type="NCBI Taxonomy" id="1915078"/>
    <lineage>
        <taxon>Bacteria</taxon>
        <taxon>Pseudomonadati</taxon>
        <taxon>Pseudomonadota</taxon>
        <taxon>Alphaproteobacteria</taxon>
        <taxon>Rhodobacterales</taxon>
        <taxon>Paracoccaceae</taxon>
        <taxon>Thioclava</taxon>
    </lineage>
</organism>
<dbReference type="PANTHER" id="PTHR33973">
    <property type="entry name" value="OS07G0153300 PROTEIN"/>
    <property type="match status" value="1"/>
</dbReference>
<dbReference type="RefSeq" id="WP_075775158.1">
    <property type="nucleotide sequence ID" value="NZ_CP019437.1"/>
</dbReference>
<dbReference type="Proteomes" id="UP000185622">
    <property type="component" value="Chromosome"/>
</dbReference>
<dbReference type="EMBL" id="CP019437">
    <property type="protein sequence ID" value="AQS46674.1"/>
    <property type="molecule type" value="Genomic_DNA"/>
</dbReference>
<dbReference type="PANTHER" id="PTHR33973:SF4">
    <property type="entry name" value="OS07G0153300 PROTEIN"/>
    <property type="match status" value="1"/>
</dbReference>
<sequence length="250" mass="28407">MSGEFCPGHTVHARRGAIAHQFRYHVDYVLIDPDSRGPWPRVFSRRGRNLATVQDKDYGGTPHHGEGAEWVRKQLSRLGAPEIAKLRLLTQPKILGAGFNPVNFWLAYDAQDDLRAVIAEVNNTFGDRHSYLCATPDFDPISAETELHAAKIFHVSPFQTIAGEYRFRFDIRTEHIRIRIDHRNGEEGVVATLVTDRRPLTSAALLGMALRRPLTPIRTLGLIYWQALRLKLKGARYLPRRTPPTEEISQ</sequence>
<name>A0ABM6IDB3_9RHOB</name>
<proteinExistence type="predicted"/>
<protein>
    <submittedName>
        <fullName evidence="1">Cyclopropane-fatty-acyl-phospholipid synthase</fullName>
    </submittedName>
</protein>
<accession>A0ABM6IDB3</accession>
<reference evidence="1 2" key="1">
    <citation type="submission" date="2017-01" db="EMBL/GenBank/DDBJ databases">
        <title>The complete genome sequence of a sulfur-oxidizing marine bacterium Thioclava sp. 25B10_4T.</title>
        <authorList>
            <person name="Liu Y."/>
            <person name="Lai Q."/>
            <person name="Shao Z."/>
        </authorList>
    </citation>
    <scope>NUCLEOTIDE SEQUENCE [LARGE SCALE GENOMIC DNA]</scope>
    <source>
        <strain evidence="1 2">25B10_4</strain>
    </source>
</reference>
<evidence type="ECO:0000313" key="1">
    <source>
        <dbReference type="EMBL" id="AQS46674.1"/>
    </source>
</evidence>
<dbReference type="Pfam" id="PF07103">
    <property type="entry name" value="DUF1365"/>
    <property type="match status" value="1"/>
</dbReference>
<gene>
    <name evidence="1" type="ORF">BMG03_01785</name>
</gene>
<dbReference type="InterPro" id="IPR010775">
    <property type="entry name" value="DUF1365"/>
</dbReference>
<keyword evidence="2" id="KW-1185">Reference proteome</keyword>
<evidence type="ECO:0000313" key="2">
    <source>
        <dbReference type="Proteomes" id="UP000185622"/>
    </source>
</evidence>